<dbReference type="GO" id="GO:0016887">
    <property type="term" value="F:ATP hydrolysis activity"/>
    <property type="evidence" value="ECO:0007669"/>
    <property type="project" value="InterPro"/>
</dbReference>
<dbReference type="SUPFAM" id="SSF52540">
    <property type="entry name" value="P-loop containing nucleoside triphosphate hydrolases"/>
    <property type="match status" value="1"/>
</dbReference>
<protein>
    <submittedName>
        <fullName evidence="4">Peptide ABC transporter ATP-binding protein</fullName>
    </submittedName>
</protein>
<dbReference type="RefSeq" id="WP_009200212.1">
    <property type="nucleotide sequence ID" value="NZ_LVZK01000002.1"/>
</dbReference>
<dbReference type="InterPro" id="IPR027417">
    <property type="entry name" value="P-loop_NTPase"/>
</dbReference>
<evidence type="ECO:0000259" key="3">
    <source>
        <dbReference type="PROSITE" id="PS50893"/>
    </source>
</evidence>
<evidence type="ECO:0000313" key="5">
    <source>
        <dbReference type="Proteomes" id="UP000078368"/>
    </source>
</evidence>
<dbReference type="GO" id="GO:0022857">
    <property type="term" value="F:transmembrane transporter activity"/>
    <property type="evidence" value="ECO:0007669"/>
    <property type="project" value="TreeGrafter"/>
</dbReference>
<dbReference type="PANTHER" id="PTHR24220">
    <property type="entry name" value="IMPORT ATP-BINDING PROTEIN"/>
    <property type="match status" value="1"/>
</dbReference>
<dbReference type="Gene3D" id="3.40.50.300">
    <property type="entry name" value="P-loop containing nucleotide triphosphate hydrolases"/>
    <property type="match status" value="1"/>
</dbReference>
<keyword evidence="1" id="KW-0547">Nucleotide-binding</keyword>
<dbReference type="STRING" id="1823756.A4H34_07950"/>
<evidence type="ECO:0000256" key="2">
    <source>
        <dbReference type="ARBA" id="ARBA00022840"/>
    </source>
</evidence>
<organism evidence="4 5">
    <name type="scientific">Peptidiphaga gingivicola</name>
    <dbReference type="NCBI Taxonomy" id="2741497"/>
    <lineage>
        <taxon>Bacteria</taxon>
        <taxon>Bacillati</taxon>
        <taxon>Actinomycetota</taxon>
        <taxon>Actinomycetes</taxon>
        <taxon>Actinomycetales</taxon>
        <taxon>Actinomycetaceae</taxon>
        <taxon>Peptidiphaga</taxon>
    </lineage>
</organism>
<dbReference type="SMART" id="SM00382">
    <property type="entry name" value="AAA"/>
    <property type="match status" value="1"/>
</dbReference>
<dbReference type="InterPro" id="IPR003439">
    <property type="entry name" value="ABC_transporter-like_ATP-bd"/>
</dbReference>
<keyword evidence="2 4" id="KW-0067">ATP-binding</keyword>
<dbReference type="PANTHER" id="PTHR24220:SF685">
    <property type="entry name" value="ABC TRANSPORTER RELATED"/>
    <property type="match status" value="1"/>
</dbReference>
<gene>
    <name evidence="4" type="ORF">A4H34_07950</name>
</gene>
<dbReference type="GO" id="GO:0005524">
    <property type="term" value="F:ATP binding"/>
    <property type="evidence" value="ECO:0007669"/>
    <property type="project" value="UniProtKB-KW"/>
</dbReference>
<dbReference type="OrthoDB" id="9802264at2"/>
<feature type="domain" description="ABC transporter" evidence="3">
    <location>
        <begin position="5"/>
        <end position="242"/>
    </location>
</feature>
<name>A0A179B1D6_9ACTO</name>
<dbReference type="Proteomes" id="UP000078368">
    <property type="component" value="Unassembled WGS sequence"/>
</dbReference>
<dbReference type="InterPro" id="IPR015854">
    <property type="entry name" value="ABC_transpr_LolD-like"/>
</dbReference>
<dbReference type="InterPro" id="IPR003593">
    <property type="entry name" value="AAA+_ATPase"/>
</dbReference>
<dbReference type="AlphaFoldDB" id="A0A179B1D6"/>
<dbReference type="PROSITE" id="PS50893">
    <property type="entry name" value="ABC_TRANSPORTER_2"/>
    <property type="match status" value="1"/>
</dbReference>
<comment type="caution">
    <text evidence="4">The sequence shown here is derived from an EMBL/GenBank/DDBJ whole genome shotgun (WGS) entry which is preliminary data.</text>
</comment>
<accession>A0A179B1D6</accession>
<dbReference type="EMBL" id="LVZK01000002">
    <property type="protein sequence ID" value="OAP85528.1"/>
    <property type="molecule type" value="Genomic_DNA"/>
</dbReference>
<reference evidence="4 5" key="1">
    <citation type="submission" date="2016-04" db="EMBL/GenBank/DDBJ databases">
        <title>Peptidophaga gingivicola gen. nov., sp. nov., isolated from human subgingival plaque.</title>
        <authorList>
            <person name="Beall C.J."/>
            <person name="Mokrzan E.M."/>
            <person name="Griffen A.L."/>
            <person name="Leys E.J."/>
        </authorList>
    </citation>
    <scope>NUCLEOTIDE SEQUENCE [LARGE SCALE GENOMIC DNA]</scope>
    <source>
        <strain evidence="4 5">BA112</strain>
    </source>
</reference>
<dbReference type="GO" id="GO:0005886">
    <property type="term" value="C:plasma membrane"/>
    <property type="evidence" value="ECO:0007669"/>
    <property type="project" value="TreeGrafter"/>
</dbReference>
<evidence type="ECO:0000256" key="1">
    <source>
        <dbReference type="ARBA" id="ARBA00022741"/>
    </source>
</evidence>
<evidence type="ECO:0000313" key="4">
    <source>
        <dbReference type="EMBL" id="OAP85528.1"/>
    </source>
</evidence>
<proteinExistence type="predicted"/>
<dbReference type="Pfam" id="PF00005">
    <property type="entry name" value="ABC_tran"/>
    <property type="match status" value="1"/>
</dbReference>
<sequence length="246" mass="25985">MTDILSASSLTKVYGEGPLAVRALNDVSLAFPRGRFAAILGPSGAGKSAFLHIAGGLDAPTSGSVTVADLKLPFADEEALARIRSEHIGFVFPGENLLPHQTARQNIELPMRLRGEKLDEGWYSSVVRTMGVAGAMDELPARLPRAMQQRVAVARAILGRPAIILADDPAHSLDARASLEIVELLRLCVREFGQTVLMSTQDLAEAALAERVILFSDGGVAGEISDPTPVSILTALEALSLRSGPG</sequence>
<keyword evidence="5" id="KW-1185">Reference proteome</keyword>